<dbReference type="InterPro" id="IPR038733">
    <property type="entry name" value="Predicted_DNA_bind_prot_RHH"/>
</dbReference>
<dbReference type="OrthoDB" id="9804955at2"/>
<dbReference type="CDD" id="cd01949">
    <property type="entry name" value="GGDEF"/>
    <property type="match status" value="1"/>
</dbReference>
<dbReference type="PANTHER" id="PTHR45138:SF9">
    <property type="entry name" value="DIGUANYLATE CYCLASE DGCM-RELATED"/>
    <property type="match status" value="1"/>
</dbReference>
<dbReference type="GO" id="GO:1902201">
    <property type="term" value="P:negative regulation of bacterial-type flagellum-dependent cell motility"/>
    <property type="evidence" value="ECO:0007669"/>
    <property type="project" value="TreeGrafter"/>
</dbReference>
<dbReference type="GO" id="GO:0043709">
    <property type="term" value="P:cell adhesion involved in single-species biofilm formation"/>
    <property type="evidence" value="ECO:0007669"/>
    <property type="project" value="TreeGrafter"/>
</dbReference>
<organism evidence="2 3">
    <name type="scientific">Pseudobacteroides cellulosolvens ATCC 35603 = DSM 2933</name>
    <dbReference type="NCBI Taxonomy" id="398512"/>
    <lineage>
        <taxon>Bacteria</taxon>
        <taxon>Bacillati</taxon>
        <taxon>Bacillota</taxon>
        <taxon>Clostridia</taxon>
        <taxon>Eubacteriales</taxon>
        <taxon>Oscillospiraceae</taxon>
        <taxon>Pseudobacteroides</taxon>
    </lineage>
</organism>
<dbReference type="SMART" id="SM00267">
    <property type="entry name" value="GGDEF"/>
    <property type="match status" value="1"/>
</dbReference>
<dbReference type="PROSITE" id="PS50887">
    <property type="entry name" value="GGDEF"/>
    <property type="match status" value="1"/>
</dbReference>
<gene>
    <name evidence="2" type="ORF">Bccel_4665</name>
</gene>
<dbReference type="Gene3D" id="3.30.70.270">
    <property type="match status" value="1"/>
</dbReference>
<dbReference type="InterPro" id="IPR043128">
    <property type="entry name" value="Rev_trsase/Diguanyl_cyclase"/>
</dbReference>
<evidence type="ECO:0000313" key="3">
    <source>
        <dbReference type="Proteomes" id="UP000036923"/>
    </source>
</evidence>
<dbReference type="InterPro" id="IPR029787">
    <property type="entry name" value="Nucleotide_cyclase"/>
</dbReference>
<dbReference type="RefSeq" id="WP_036935641.1">
    <property type="nucleotide sequence ID" value="NZ_JQKC01000001.1"/>
</dbReference>
<dbReference type="Proteomes" id="UP000036923">
    <property type="component" value="Unassembled WGS sequence"/>
</dbReference>
<feature type="domain" description="GGDEF" evidence="1">
    <location>
        <begin position="24"/>
        <end position="160"/>
    </location>
</feature>
<sequence length="206" mass="23592">MENILVTKEEFIARVEELITNGDGPFSIAVADVDNFENINKIYGYPIGDEVIKKLISVFRQNLSSIDLITRHGDELNILLVKKGSERSFMEMEEIRRYLSDNTFSLSDKNKTENVYITVSCGIASYPRDSKNPIELFRVADSAMFRAKKLGKNKVCLSEVESMVLKSSYFTKTQVDRLSELSKETEKTEAFLLREALDDLFKKYSK</sequence>
<evidence type="ECO:0000259" key="1">
    <source>
        <dbReference type="PROSITE" id="PS50887"/>
    </source>
</evidence>
<dbReference type="SUPFAM" id="SSF55073">
    <property type="entry name" value="Nucleotide cyclase"/>
    <property type="match status" value="1"/>
</dbReference>
<dbReference type="GO" id="GO:0052621">
    <property type="term" value="F:diguanylate cyclase activity"/>
    <property type="evidence" value="ECO:0007669"/>
    <property type="project" value="TreeGrafter"/>
</dbReference>
<keyword evidence="3" id="KW-1185">Reference proteome</keyword>
<dbReference type="STRING" id="398512.Bccel_4665"/>
<dbReference type="NCBIfam" id="TIGR00254">
    <property type="entry name" value="GGDEF"/>
    <property type="match status" value="1"/>
</dbReference>
<reference evidence="3" key="1">
    <citation type="submission" date="2015-07" db="EMBL/GenBank/DDBJ databases">
        <title>Near-Complete Genome Sequence of the Cellulolytic Bacterium Bacteroides (Pseudobacteroides) cellulosolvens ATCC 35603.</title>
        <authorList>
            <person name="Dassa B."/>
            <person name="Utturkar S.M."/>
            <person name="Klingeman D.M."/>
            <person name="Hurt R.A."/>
            <person name="Keller M."/>
            <person name="Xu J."/>
            <person name="Reddy Y.H.K."/>
            <person name="Borovok I."/>
            <person name="Grinberg I.R."/>
            <person name="Lamed R."/>
            <person name="Zhivin O."/>
            <person name="Bayer E.A."/>
            <person name="Brown S.D."/>
        </authorList>
    </citation>
    <scope>NUCLEOTIDE SEQUENCE [LARGE SCALE GENOMIC DNA]</scope>
    <source>
        <strain evidence="3">DSM 2933</strain>
    </source>
</reference>
<dbReference type="EMBL" id="LGTC01000001">
    <property type="protein sequence ID" value="KNY29391.1"/>
    <property type="molecule type" value="Genomic_DNA"/>
</dbReference>
<proteinExistence type="predicted"/>
<comment type="caution">
    <text evidence="2">The sequence shown here is derived from an EMBL/GenBank/DDBJ whole genome shotgun (WGS) entry which is preliminary data.</text>
</comment>
<protein>
    <submittedName>
        <fullName evidence="2">Diguanylate cyclase</fullName>
    </submittedName>
</protein>
<dbReference type="InterPro" id="IPR050469">
    <property type="entry name" value="Diguanylate_Cyclase"/>
</dbReference>
<dbReference type="GO" id="GO:0005886">
    <property type="term" value="C:plasma membrane"/>
    <property type="evidence" value="ECO:0007669"/>
    <property type="project" value="TreeGrafter"/>
</dbReference>
<dbReference type="eggNOG" id="COG3706">
    <property type="taxonomic scope" value="Bacteria"/>
</dbReference>
<dbReference type="InterPro" id="IPR000160">
    <property type="entry name" value="GGDEF_dom"/>
</dbReference>
<dbReference type="PANTHER" id="PTHR45138">
    <property type="entry name" value="REGULATORY COMPONENTS OF SENSORY TRANSDUCTION SYSTEM"/>
    <property type="match status" value="1"/>
</dbReference>
<dbReference type="Pfam" id="PF00990">
    <property type="entry name" value="GGDEF"/>
    <property type="match status" value="1"/>
</dbReference>
<dbReference type="Pfam" id="PF12651">
    <property type="entry name" value="RHH_3"/>
    <property type="match status" value="1"/>
</dbReference>
<dbReference type="AlphaFoldDB" id="A0A0L6JU60"/>
<dbReference type="PATRIC" id="fig|398512.5.peg.4888"/>
<accession>A0A0L6JU60</accession>
<name>A0A0L6JU60_9FIRM</name>
<evidence type="ECO:0000313" key="2">
    <source>
        <dbReference type="EMBL" id="KNY29391.1"/>
    </source>
</evidence>